<evidence type="ECO:0000313" key="1">
    <source>
        <dbReference type="EMBL" id="SGY20564.1"/>
    </source>
</evidence>
<gene>
    <name evidence="1" type="primary">BQ5605_C016g08094</name>
    <name evidence="1" type="ORF">BQ5605_C016G08094</name>
</gene>
<name>A0A2X0LZ82_9BASI</name>
<reference evidence="1 2" key="1">
    <citation type="submission" date="2016-11" db="EMBL/GenBank/DDBJ databases">
        <authorList>
            <person name="Jaros S."/>
            <person name="Januszkiewicz K."/>
            <person name="Wedrychowicz H."/>
        </authorList>
    </citation>
    <scope>NUCLEOTIDE SEQUENCE [LARGE SCALE GENOMIC DNA]</scope>
</reference>
<dbReference type="EMBL" id="FQNC01000018">
    <property type="protein sequence ID" value="SGY20564.1"/>
    <property type="molecule type" value="Genomic_DNA"/>
</dbReference>
<dbReference type="AlphaFoldDB" id="A0A2X0LZ82"/>
<keyword evidence="2" id="KW-1185">Reference proteome</keyword>
<accession>A0A2X0LZ82</accession>
<sequence>MQDAHAAQTAQTWEKKINSASLHQPWHDIESLVYVILFVGSRHFLCSARLRARPFTGSTRDTTIPTKQPRE</sequence>
<proteinExistence type="predicted"/>
<organism evidence="1 2">
    <name type="scientific">Microbotryum silenes-dioicae</name>
    <dbReference type="NCBI Taxonomy" id="796604"/>
    <lineage>
        <taxon>Eukaryota</taxon>
        <taxon>Fungi</taxon>
        <taxon>Dikarya</taxon>
        <taxon>Basidiomycota</taxon>
        <taxon>Pucciniomycotina</taxon>
        <taxon>Microbotryomycetes</taxon>
        <taxon>Microbotryales</taxon>
        <taxon>Microbotryaceae</taxon>
        <taxon>Microbotryum</taxon>
    </lineage>
</organism>
<protein>
    <submittedName>
        <fullName evidence="1">BQ5605_C016g08094 protein</fullName>
    </submittedName>
</protein>
<dbReference type="Proteomes" id="UP000249464">
    <property type="component" value="Unassembled WGS sequence"/>
</dbReference>
<evidence type="ECO:0000313" key="2">
    <source>
        <dbReference type="Proteomes" id="UP000249464"/>
    </source>
</evidence>